<organism evidence="1 2">
    <name type="scientific">Xanthomonas perforans</name>
    <dbReference type="NCBI Taxonomy" id="442694"/>
    <lineage>
        <taxon>Bacteria</taxon>
        <taxon>Pseudomonadati</taxon>
        <taxon>Pseudomonadota</taxon>
        <taxon>Gammaproteobacteria</taxon>
        <taxon>Lysobacterales</taxon>
        <taxon>Lysobacteraceae</taxon>
        <taxon>Xanthomonas</taxon>
    </lineage>
</organism>
<dbReference type="AlphaFoldDB" id="A0AAQ0YLG4"/>
<accession>A0AAQ0YLG4</accession>
<name>A0AAQ0YLG4_XANPE</name>
<dbReference type="EMBL" id="PUUL01000115">
    <property type="protein sequence ID" value="RXD50816.1"/>
    <property type="molecule type" value="Genomic_DNA"/>
</dbReference>
<sequence length="22" mass="2450">MSQRPNPSALIWLLRSVLVVGL</sequence>
<reference evidence="1 2" key="1">
    <citation type="submission" date="2018-02" db="EMBL/GenBank/DDBJ databases">
        <title>Characterization of Xanthomonas diversity in transplant houses and field plants.</title>
        <authorList>
            <person name="Abrahamian P."/>
            <person name="Timilsina S."/>
            <person name="Minsavage G.V."/>
            <person name="Goss E.M."/>
            <person name="Jones J.B."/>
            <person name="Vallad G.E."/>
        </authorList>
    </citation>
    <scope>NUCLEOTIDE SEQUENCE [LARGE SCALE GENOMIC DNA]</scope>
    <source>
        <strain evidence="1 2">GEV2132</strain>
    </source>
</reference>
<feature type="non-terminal residue" evidence="1">
    <location>
        <position position="22"/>
    </location>
</feature>
<evidence type="ECO:0000313" key="1">
    <source>
        <dbReference type="EMBL" id="RXD50816.1"/>
    </source>
</evidence>
<comment type="caution">
    <text evidence="1">The sequence shown here is derived from an EMBL/GenBank/DDBJ whole genome shotgun (WGS) entry which is preliminary data.</text>
</comment>
<keyword evidence="1" id="KW-0449">Lipoprotein</keyword>
<dbReference type="Proteomes" id="UP000289372">
    <property type="component" value="Unassembled WGS sequence"/>
</dbReference>
<protein>
    <submittedName>
        <fullName evidence="1">Lipoprotein signal peptidase</fullName>
    </submittedName>
</protein>
<proteinExistence type="predicted"/>
<gene>
    <name evidence="1" type="ORF">DB769_18450</name>
</gene>
<evidence type="ECO:0000313" key="2">
    <source>
        <dbReference type="Proteomes" id="UP000289372"/>
    </source>
</evidence>